<dbReference type="SUPFAM" id="SSF48452">
    <property type="entry name" value="TPR-like"/>
    <property type="match status" value="1"/>
</dbReference>
<gene>
    <name evidence="3" type="ORF">DEO27_011200</name>
</gene>
<dbReference type="InterPro" id="IPR028994">
    <property type="entry name" value="Integrin_alpha_N"/>
</dbReference>
<organism evidence="3 4">
    <name type="scientific">Mucilaginibacter rubeus</name>
    <dbReference type="NCBI Taxonomy" id="2027860"/>
    <lineage>
        <taxon>Bacteria</taxon>
        <taxon>Pseudomonadati</taxon>
        <taxon>Bacteroidota</taxon>
        <taxon>Sphingobacteriia</taxon>
        <taxon>Sphingobacteriales</taxon>
        <taxon>Sphingobacteriaceae</taxon>
        <taxon>Mucilaginibacter</taxon>
    </lineage>
</organism>
<name>A0A5C1HXH9_9SPHI</name>
<keyword evidence="4" id="KW-1185">Reference proteome</keyword>
<dbReference type="PANTHER" id="PTHR16026">
    <property type="entry name" value="CARTILAGE ACIDIC PROTEIN 1"/>
    <property type="match status" value="1"/>
</dbReference>
<dbReference type="InterPro" id="IPR011519">
    <property type="entry name" value="UnbV_ASPIC"/>
</dbReference>
<protein>
    <submittedName>
        <fullName evidence="3">CRTAC1 family protein</fullName>
    </submittedName>
</protein>
<evidence type="ECO:0000259" key="2">
    <source>
        <dbReference type="Pfam" id="PF07593"/>
    </source>
</evidence>
<dbReference type="AlphaFoldDB" id="A0A5C1HXH9"/>
<dbReference type="KEGG" id="mrub:DEO27_011200"/>
<dbReference type="SUPFAM" id="SSF69318">
    <property type="entry name" value="Integrin alpha N-terminal domain"/>
    <property type="match status" value="1"/>
</dbReference>
<reference evidence="3" key="1">
    <citation type="submission" date="2019-08" db="EMBL/GenBank/DDBJ databases">
        <title>Comparative genome analysis confer to the adaptation heavy metal polluted environment.</title>
        <authorList>
            <person name="Li Y."/>
        </authorList>
    </citation>
    <scope>NUCLEOTIDE SEQUENCE [LARGE SCALE GENOMIC DNA]</scope>
    <source>
        <strain evidence="3">P1</strain>
    </source>
</reference>
<dbReference type="Gene3D" id="1.25.40.10">
    <property type="entry name" value="Tetratricopeptide repeat domain"/>
    <property type="match status" value="1"/>
</dbReference>
<dbReference type="Pfam" id="PF07593">
    <property type="entry name" value="UnbV_ASPIC"/>
    <property type="match status" value="1"/>
</dbReference>
<dbReference type="InterPro" id="IPR027039">
    <property type="entry name" value="Crtac1"/>
</dbReference>
<evidence type="ECO:0000313" key="4">
    <source>
        <dbReference type="Proteomes" id="UP000251402"/>
    </source>
</evidence>
<keyword evidence="1" id="KW-0732">Signal</keyword>
<dbReference type="InterPro" id="IPR013517">
    <property type="entry name" value="FG-GAP"/>
</dbReference>
<dbReference type="OrthoDB" id="974255at2"/>
<dbReference type="InterPro" id="IPR011990">
    <property type="entry name" value="TPR-like_helical_dom_sf"/>
</dbReference>
<sequence length="759" mass="84122">MARLGRLNLINAEHMLKNVIVRFIATLGSGKTPMKLHAKFLFLIPALSQILACRESPEQKMISIITDLNRKDYNSRNPFCPEAKVAQCDSLLKVPGRENDFYVLNTKAKLLLETGDEKQAVAIYEKMGTGNDSSKRDLFEPDMGLAYMRLGERTNCMLNHNRMSCTYPIRDNAIHINQTGSRNAIAVYERILKKHPADLESRWMLNIAYMTLGRYPDSVPKPFLIPGLNKTSAAQIKPFTDMAADVGIKLNSRAGGAIADDFNNDGYIDLVTSGTELDDHMHYFQNNQDGAFIDRSETSGLLKFTGGLNIQQTDYNNDGKMDIFVLRGAWKKNGFGNQPASLLRNNGDGTFTDVTVSAGLLFYHPTQAAVWADFNNDGWLDVFVGTEGFNNGDSVNIHRSMLYINNHNGTFKEVSHQAHCDVMSYVKGVTSADFNNDGLPDIFISTMDGRKYLLKNKGSKVGVPDFEDITRQSGIAANTNSTFTTWFFDYNNDGWQDILVADYKFEAPLGYYSAAEALGKPIPNAGNIYLYKNNHDGTFAEVSKQVGLDKVVFSMGANFGDIDNDGFPDLYFGTGNPDFGSLIPNKMFRNVEGQRFEDITNISGTGNLQKGHGVAFADFRNRGLQDIFIEMGGAYAGDAYTSALYVNPGQNNNNWISIKAEGTKCNKAAIGSRLKITFNDNGVKRSVYREINSGGSFGSSPIQAEIGVGHAGIVEELEIIWAGSHSVQRFHNLEVNRFYRVTEGNSRVGQAKLKRLNLM</sequence>
<dbReference type="Proteomes" id="UP000251402">
    <property type="component" value="Chromosome"/>
</dbReference>
<dbReference type="EMBL" id="CP043450">
    <property type="protein sequence ID" value="QEM10566.1"/>
    <property type="molecule type" value="Genomic_DNA"/>
</dbReference>
<evidence type="ECO:0000256" key="1">
    <source>
        <dbReference type="ARBA" id="ARBA00022729"/>
    </source>
</evidence>
<dbReference type="Gene3D" id="2.130.10.130">
    <property type="entry name" value="Integrin alpha, N-terminal"/>
    <property type="match status" value="2"/>
</dbReference>
<feature type="domain" description="ASPIC/UnbV" evidence="2">
    <location>
        <begin position="669"/>
        <end position="739"/>
    </location>
</feature>
<proteinExistence type="predicted"/>
<dbReference type="PANTHER" id="PTHR16026:SF0">
    <property type="entry name" value="CARTILAGE ACIDIC PROTEIN 1"/>
    <property type="match status" value="1"/>
</dbReference>
<accession>A0A5C1HXH9</accession>
<evidence type="ECO:0000313" key="3">
    <source>
        <dbReference type="EMBL" id="QEM10566.1"/>
    </source>
</evidence>
<dbReference type="Pfam" id="PF13517">
    <property type="entry name" value="FG-GAP_3"/>
    <property type="match status" value="3"/>
</dbReference>